<dbReference type="Proteomes" id="UP000217994">
    <property type="component" value="Unassembled WGS sequence"/>
</dbReference>
<comment type="caution">
    <text evidence="1">The sequence shown here is derived from an EMBL/GenBank/DDBJ whole genome shotgun (WGS) entry which is preliminary data.</text>
</comment>
<dbReference type="EMBL" id="MTZU01000071">
    <property type="protein sequence ID" value="PCE30071.1"/>
    <property type="molecule type" value="Genomic_DNA"/>
</dbReference>
<organism evidence="1 2">
    <name type="scientific">Burkholderia ubonensis subsp. mesacidophila</name>
    <dbReference type="NCBI Taxonomy" id="265293"/>
    <lineage>
        <taxon>Bacteria</taxon>
        <taxon>Pseudomonadati</taxon>
        <taxon>Pseudomonadota</taxon>
        <taxon>Betaproteobacteria</taxon>
        <taxon>Burkholderiales</taxon>
        <taxon>Burkholderiaceae</taxon>
        <taxon>Burkholderia</taxon>
        <taxon>Burkholderia cepacia complex</taxon>
    </lineage>
</organism>
<protein>
    <submittedName>
        <fullName evidence="1">Uncharacterized protein</fullName>
    </submittedName>
</protein>
<sequence length="115" mass="12860">MHGAHTISKTLENGAAFTMECGVKDLEFGQVFLTGGHFELTNDKEIPTAADKVRGGELNLQCVDATHAERAIHLNDSIRRFLRAVRRNAYKNARFDVRQPADEFARTLVSFAARQ</sequence>
<reference evidence="1 2" key="1">
    <citation type="submission" date="2017-01" db="EMBL/GenBank/DDBJ databases">
        <title>Whole-Genome Shotgun Sequencing of Two beta-Proteobacterial Species in Search of the Bulgecin Biosynthetic Cluster.</title>
        <authorList>
            <person name="Horsman M.E."/>
            <person name="Marous D.R."/>
            <person name="Li R."/>
            <person name="Oliver R.A."/>
            <person name="Byun B."/>
            <person name="Emrich S.J."/>
            <person name="Boggess B."/>
            <person name="Townsend C.A."/>
            <person name="Mobashery S."/>
        </authorList>
    </citation>
    <scope>NUCLEOTIDE SEQUENCE [LARGE SCALE GENOMIC DNA]</scope>
    <source>
        <strain evidence="1 2">ATCC 31433</strain>
    </source>
</reference>
<evidence type="ECO:0000313" key="2">
    <source>
        <dbReference type="Proteomes" id="UP000217994"/>
    </source>
</evidence>
<accession>A0A2A4F9L5</accession>
<name>A0A2A4F9L5_9BURK</name>
<proteinExistence type="predicted"/>
<gene>
    <name evidence="1" type="ORF">BZL54_23180</name>
</gene>
<dbReference type="AlphaFoldDB" id="A0A2A4F9L5"/>
<evidence type="ECO:0000313" key="1">
    <source>
        <dbReference type="EMBL" id="PCE30071.1"/>
    </source>
</evidence>